<keyword evidence="1" id="KW-1017">Isopeptide bond</keyword>
<evidence type="ECO:0000256" key="4">
    <source>
        <dbReference type="SAM" id="MobiDB-lite"/>
    </source>
</evidence>
<evidence type="ECO:0000313" key="6">
    <source>
        <dbReference type="EMBL" id="KAK3097037.1"/>
    </source>
</evidence>
<evidence type="ECO:0000256" key="2">
    <source>
        <dbReference type="ARBA" id="ARBA00022553"/>
    </source>
</evidence>
<gene>
    <name evidence="6" type="ORF">FSP39_005788</name>
</gene>
<dbReference type="PANTHER" id="PTHR46963">
    <property type="entry name" value="SIMILAR TO RIKEN CDNA E130308A19"/>
    <property type="match status" value="1"/>
</dbReference>
<dbReference type="PANTHER" id="PTHR46963:SF4">
    <property type="entry name" value="HYPOTHETICAL PROTEIN MGC115716"/>
    <property type="match status" value="1"/>
</dbReference>
<sequence>MAESRFSAIDPSEFICQNENKNTARKTLTHLKLMGQFLSERHNEGRSIDKIPPTELDKYLSEFVVNIRTPKNEEYEPSTVRGMISSFDRHLRRHRYGSQRESLKAKKSHLKSLGKGAKPMKADPLTDQDIDKLYECNHLGKSTPTSLMNTLWFLNTLHFGIRGGSEEHRRICWGDVKLQHDPEKNLDYLEYHERITKTRTDDEQDSRIAPPRMYATPIVLKDVPFLHG</sequence>
<dbReference type="InterPro" id="IPR042838">
    <property type="entry name" value="KIAA1958"/>
</dbReference>
<evidence type="ECO:0000256" key="1">
    <source>
        <dbReference type="ARBA" id="ARBA00022499"/>
    </source>
</evidence>
<name>A0AA88Y3C0_PINIB</name>
<feature type="region of interest" description="Disordered" evidence="4">
    <location>
        <begin position="96"/>
        <end position="124"/>
    </location>
</feature>
<proteinExistence type="predicted"/>
<keyword evidence="7" id="KW-1185">Reference proteome</keyword>
<dbReference type="AlphaFoldDB" id="A0AA88Y3C0"/>
<keyword evidence="2" id="KW-0597">Phosphoprotein</keyword>
<feature type="domain" description="ZMYM2-like/QRICH1 C-terminal" evidence="5">
    <location>
        <begin position="131"/>
        <end position="201"/>
    </location>
</feature>
<comment type="caution">
    <text evidence="6">The sequence shown here is derived from an EMBL/GenBank/DDBJ whole genome shotgun (WGS) entry which is preliminary data.</text>
</comment>
<dbReference type="InterPro" id="IPR021893">
    <property type="entry name" value="ZMYM2-like_C"/>
</dbReference>
<dbReference type="Proteomes" id="UP001186944">
    <property type="component" value="Unassembled WGS sequence"/>
</dbReference>
<organism evidence="6 7">
    <name type="scientific">Pinctada imbricata</name>
    <name type="common">Atlantic pearl-oyster</name>
    <name type="synonym">Pinctada martensii</name>
    <dbReference type="NCBI Taxonomy" id="66713"/>
    <lineage>
        <taxon>Eukaryota</taxon>
        <taxon>Metazoa</taxon>
        <taxon>Spiralia</taxon>
        <taxon>Lophotrochozoa</taxon>
        <taxon>Mollusca</taxon>
        <taxon>Bivalvia</taxon>
        <taxon>Autobranchia</taxon>
        <taxon>Pteriomorphia</taxon>
        <taxon>Pterioida</taxon>
        <taxon>Pterioidea</taxon>
        <taxon>Pteriidae</taxon>
        <taxon>Pinctada</taxon>
    </lineage>
</organism>
<reference evidence="6" key="1">
    <citation type="submission" date="2019-08" db="EMBL/GenBank/DDBJ databases">
        <title>The improved chromosome-level genome for the pearl oyster Pinctada fucata martensii using PacBio sequencing and Hi-C.</title>
        <authorList>
            <person name="Zheng Z."/>
        </authorList>
    </citation>
    <scope>NUCLEOTIDE SEQUENCE</scope>
    <source>
        <strain evidence="6">ZZ-2019</strain>
        <tissue evidence="6">Adductor muscle</tissue>
    </source>
</reference>
<dbReference type="EMBL" id="VSWD01000007">
    <property type="protein sequence ID" value="KAK3097037.1"/>
    <property type="molecule type" value="Genomic_DNA"/>
</dbReference>
<evidence type="ECO:0000259" key="5">
    <source>
        <dbReference type="Pfam" id="PF12012"/>
    </source>
</evidence>
<accession>A0AA88Y3C0</accession>
<evidence type="ECO:0000313" key="7">
    <source>
        <dbReference type="Proteomes" id="UP001186944"/>
    </source>
</evidence>
<evidence type="ECO:0000256" key="3">
    <source>
        <dbReference type="ARBA" id="ARBA00022843"/>
    </source>
</evidence>
<protein>
    <recommendedName>
        <fullName evidence="5">ZMYM2-like/QRICH1 C-terminal domain-containing protein</fullName>
    </recommendedName>
</protein>
<dbReference type="Pfam" id="PF12012">
    <property type="entry name" value="DUF3504"/>
    <property type="match status" value="1"/>
</dbReference>
<keyword evidence="3" id="KW-0832">Ubl conjugation</keyword>